<comment type="caution">
    <text evidence="6">The sequence shown here is derived from an EMBL/GenBank/DDBJ whole genome shotgun (WGS) entry which is preliminary data.</text>
</comment>
<feature type="domain" description="HTH tetR-type" evidence="5">
    <location>
        <begin position="3"/>
        <end position="63"/>
    </location>
</feature>
<sequence length="187" mass="20481">MSVNSKEAILLAAKKIAQSQGYNGLNFRDLAQDVGIKAASIYYHFPSKADLGIAVAKRYWEDGALALEMIESESPSPIEALRRFPEIFRRSLEADNRLCLGSFMGAETDTLPIEMTKEIQTFADVNIAWLSKLLLAAKVCESSESESRAGAIFAAILGAQLRARSRSDISLFDALVDSYRAFGPLPT</sequence>
<dbReference type="InterPro" id="IPR001647">
    <property type="entry name" value="HTH_TetR"/>
</dbReference>
<dbReference type="Proteomes" id="UP000028643">
    <property type="component" value="Unassembled WGS sequence"/>
</dbReference>
<organism evidence="6 7">
    <name type="scientific">Pseudomonas syringae</name>
    <dbReference type="NCBI Taxonomy" id="317"/>
    <lineage>
        <taxon>Bacteria</taxon>
        <taxon>Pseudomonadati</taxon>
        <taxon>Pseudomonadota</taxon>
        <taxon>Gammaproteobacteria</taxon>
        <taxon>Pseudomonadales</taxon>
        <taxon>Pseudomonadaceae</taxon>
        <taxon>Pseudomonas</taxon>
    </lineage>
</organism>
<dbReference type="InterPro" id="IPR036271">
    <property type="entry name" value="Tet_transcr_reg_TetR-rel_C_sf"/>
</dbReference>
<evidence type="ECO:0000256" key="1">
    <source>
        <dbReference type="ARBA" id="ARBA00023015"/>
    </source>
</evidence>
<name>A0A085V5H4_PSESX</name>
<evidence type="ECO:0000259" key="5">
    <source>
        <dbReference type="PROSITE" id="PS50977"/>
    </source>
</evidence>
<dbReference type="GO" id="GO:0003677">
    <property type="term" value="F:DNA binding"/>
    <property type="evidence" value="ECO:0007669"/>
    <property type="project" value="UniProtKB-UniRule"/>
</dbReference>
<dbReference type="AlphaFoldDB" id="A0A085V5H4"/>
<keyword evidence="1" id="KW-0805">Transcription regulation</keyword>
<evidence type="ECO:0000256" key="4">
    <source>
        <dbReference type="PROSITE-ProRule" id="PRU00335"/>
    </source>
</evidence>
<dbReference type="RefSeq" id="WP_047575819.1">
    <property type="nucleotide sequence ID" value="NZ_JPQT01000108.1"/>
</dbReference>
<dbReference type="PANTHER" id="PTHR47506">
    <property type="entry name" value="TRANSCRIPTIONAL REGULATORY PROTEIN"/>
    <property type="match status" value="1"/>
</dbReference>
<dbReference type="PRINTS" id="PR00455">
    <property type="entry name" value="HTHTETR"/>
</dbReference>
<dbReference type="SUPFAM" id="SSF46689">
    <property type="entry name" value="Homeodomain-like"/>
    <property type="match status" value="1"/>
</dbReference>
<evidence type="ECO:0000313" key="7">
    <source>
        <dbReference type="Proteomes" id="UP000028643"/>
    </source>
</evidence>
<dbReference type="SUPFAM" id="SSF48498">
    <property type="entry name" value="Tetracyclin repressor-like, C-terminal domain"/>
    <property type="match status" value="1"/>
</dbReference>
<evidence type="ECO:0000313" key="6">
    <source>
        <dbReference type="EMBL" id="KFE50687.1"/>
    </source>
</evidence>
<dbReference type="PATRIC" id="fig|317.174.peg.3011"/>
<dbReference type="InterPro" id="IPR009057">
    <property type="entry name" value="Homeodomain-like_sf"/>
</dbReference>
<feature type="DNA-binding region" description="H-T-H motif" evidence="4">
    <location>
        <begin position="26"/>
        <end position="45"/>
    </location>
</feature>
<keyword evidence="3" id="KW-0804">Transcription</keyword>
<keyword evidence="2 4" id="KW-0238">DNA-binding</keyword>
<dbReference type="Pfam" id="PF00440">
    <property type="entry name" value="TetR_N"/>
    <property type="match status" value="1"/>
</dbReference>
<dbReference type="EMBL" id="JPQT01000108">
    <property type="protein sequence ID" value="KFE50687.1"/>
    <property type="molecule type" value="Genomic_DNA"/>
</dbReference>
<accession>A0A085V5H4</accession>
<dbReference type="Gene3D" id="1.10.357.10">
    <property type="entry name" value="Tetracycline Repressor, domain 2"/>
    <property type="match status" value="1"/>
</dbReference>
<protein>
    <submittedName>
        <fullName evidence="6">Transcriptional regulator</fullName>
    </submittedName>
</protein>
<evidence type="ECO:0000256" key="2">
    <source>
        <dbReference type="ARBA" id="ARBA00023125"/>
    </source>
</evidence>
<dbReference type="PANTHER" id="PTHR47506:SF1">
    <property type="entry name" value="HTH-TYPE TRANSCRIPTIONAL REGULATOR YJDC"/>
    <property type="match status" value="1"/>
</dbReference>
<reference evidence="6 7" key="1">
    <citation type="submission" date="2014-07" db="EMBL/GenBank/DDBJ databases">
        <title>Draft Genome Sequences of Environmental Pseudomonas syringae strains.</title>
        <authorList>
            <person name="Baltrus D.A."/>
            <person name="Berge O."/>
            <person name="Morris C."/>
        </authorList>
    </citation>
    <scope>NUCLEOTIDE SEQUENCE [LARGE SCALE GENOMIC DNA]</scope>
    <source>
        <strain evidence="6 7">CEB003</strain>
    </source>
</reference>
<dbReference type="PROSITE" id="PS50977">
    <property type="entry name" value="HTH_TETR_2"/>
    <property type="match status" value="1"/>
</dbReference>
<proteinExistence type="predicted"/>
<gene>
    <name evidence="6" type="ORF">IV02_14725</name>
</gene>
<evidence type="ECO:0000256" key="3">
    <source>
        <dbReference type="ARBA" id="ARBA00023163"/>
    </source>
</evidence>